<name>A0A1I2SC01_9FIRM</name>
<dbReference type="GO" id="GO:0006310">
    <property type="term" value="P:DNA recombination"/>
    <property type="evidence" value="ECO:0007669"/>
    <property type="project" value="InterPro"/>
</dbReference>
<comment type="catalytic activity">
    <reaction evidence="4">
        <text>ATP + (deoxyribonucleotide)n-3'-hydroxyl + 5'-phospho-(deoxyribonucleotide)m = (deoxyribonucleotide)n+m + AMP + diphosphate.</text>
        <dbReference type="EC" id="6.5.1.1"/>
    </reaction>
</comment>
<dbReference type="NCBIfam" id="TIGR02779">
    <property type="entry name" value="NHEJ_ligase_lig"/>
    <property type="match status" value="1"/>
</dbReference>
<dbReference type="GO" id="GO:0003910">
    <property type="term" value="F:DNA ligase (ATP) activity"/>
    <property type="evidence" value="ECO:0007669"/>
    <property type="project" value="UniProtKB-EC"/>
</dbReference>
<dbReference type="Gene3D" id="2.40.50.140">
    <property type="entry name" value="Nucleic acid-binding proteins"/>
    <property type="match status" value="1"/>
</dbReference>
<dbReference type="EMBL" id="FOOX01000005">
    <property type="protein sequence ID" value="SFG50362.1"/>
    <property type="molecule type" value="Genomic_DNA"/>
</dbReference>
<feature type="domain" description="ATP-dependent DNA ligase family profile" evidence="5">
    <location>
        <begin position="106"/>
        <end position="229"/>
    </location>
</feature>
<evidence type="ECO:0000313" key="7">
    <source>
        <dbReference type="Proteomes" id="UP000199337"/>
    </source>
</evidence>
<dbReference type="Proteomes" id="UP000199337">
    <property type="component" value="Unassembled WGS sequence"/>
</dbReference>
<dbReference type="GO" id="GO:0006281">
    <property type="term" value="P:DNA repair"/>
    <property type="evidence" value="ECO:0007669"/>
    <property type="project" value="InterPro"/>
</dbReference>
<comment type="similarity">
    <text evidence="1">Belongs to the ATP-dependent DNA ligase family.</text>
</comment>
<dbReference type="PANTHER" id="PTHR45674:SF4">
    <property type="entry name" value="DNA LIGASE 1"/>
    <property type="match status" value="1"/>
</dbReference>
<dbReference type="InterPro" id="IPR012340">
    <property type="entry name" value="NA-bd_OB-fold"/>
</dbReference>
<dbReference type="STRING" id="341036.SAMN05660649_01859"/>
<dbReference type="CDD" id="cd07906">
    <property type="entry name" value="Adenylation_DNA_ligase_LigD_LigC"/>
    <property type="match status" value="1"/>
</dbReference>
<evidence type="ECO:0000256" key="2">
    <source>
        <dbReference type="ARBA" id="ARBA00012727"/>
    </source>
</evidence>
<evidence type="ECO:0000313" key="6">
    <source>
        <dbReference type="EMBL" id="SFG50362.1"/>
    </source>
</evidence>
<proteinExistence type="inferred from homology"/>
<evidence type="ECO:0000256" key="4">
    <source>
        <dbReference type="ARBA" id="ARBA00034003"/>
    </source>
</evidence>
<sequence length="318" mass="35907">MQLQLPLLKPMLAVRAKPFDHPDYIFEVKWDGYRCLAYLEKGITRLLSRNQKDLTGAFPDLADMHAMLSDLPLVLDGEIIVMAGGKPSFDALQSRAGLKDRLQISQAVLKLPALFMTFDILYHQGKSLLDLPLHKRREVLETVIKSPGKVVVSETITEDGVDFYHACVQQGLEGIMAKQINGRYLPGNRSPLWKKIRHTLEADLVICGCRAGNGSRILGALVLGAWNGKSFIYQGMVGTGFSKVEERSLLEKMQPLKTDRPWLTGADIPARSVYWTRPELVCQVEYLTLTREGYLRHPVYKWLRTDKDPTDCTPLKNE</sequence>
<gene>
    <name evidence="6" type="ORF">SAMN05660649_01859</name>
</gene>
<reference evidence="7" key="1">
    <citation type="submission" date="2016-10" db="EMBL/GenBank/DDBJ databases">
        <authorList>
            <person name="Varghese N."/>
            <person name="Submissions S."/>
        </authorList>
    </citation>
    <scope>NUCLEOTIDE SEQUENCE [LARGE SCALE GENOMIC DNA]</scope>
    <source>
        <strain evidence="7">DSM 17038</strain>
    </source>
</reference>
<dbReference type="GO" id="GO:0005524">
    <property type="term" value="F:ATP binding"/>
    <property type="evidence" value="ECO:0007669"/>
    <property type="project" value="InterPro"/>
</dbReference>
<dbReference type="CDD" id="cd07971">
    <property type="entry name" value="OBF_DNA_ligase_LigD"/>
    <property type="match status" value="1"/>
</dbReference>
<dbReference type="InterPro" id="IPR050191">
    <property type="entry name" value="ATP-dep_DNA_ligase"/>
</dbReference>
<dbReference type="InterPro" id="IPR014146">
    <property type="entry name" value="LigD_ligase_dom"/>
</dbReference>
<dbReference type="Pfam" id="PF04679">
    <property type="entry name" value="DNA_ligase_A_C"/>
    <property type="match status" value="1"/>
</dbReference>
<evidence type="ECO:0000256" key="3">
    <source>
        <dbReference type="ARBA" id="ARBA00022598"/>
    </source>
</evidence>
<dbReference type="PANTHER" id="PTHR45674">
    <property type="entry name" value="DNA LIGASE 1/3 FAMILY MEMBER"/>
    <property type="match status" value="1"/>
</dbReference>
<dbReference type="SUPFAM" id="SSF56091">
    <property type="entry name" value="DNA ligase/mRNA capping enzyme, catalytic domain"/>
    <property type="match status" value="1"/>
</dbReference>
<evidence type="ECO:0000256" key="1">
    <source>
        <dbReference type="ARBA" id="ARBA00007572"/>
    </source>
</evidence>
<evidence type="ECO:0000259" key="5">
    <source>
        <dbReference type="PROSITE" id="PS50160"/>
    </source>
</evidence>
<keyword evidence="3" id="KW-0436">Ligase</keyword>
<dbReference type="InterPro" id="IPR012309">
    <property type="entry name" value="DNA_ligase_ATP-dep_C"/>
</dbReference>
<dbReference type="AlphaFoldDB" id="A0A1I2SC01"/>
<dbReference type="OrthoDB" id="9802472at2"/>
<dbReference type="Gene3D" id="3.30.1490.70">
    <property type="match status" value="1"/>
</dbReference>
<dbReference type="Pfam" id="PF01068">
    <property type="entry name" value="DNA_ligase_A_M"/>
    <property type="match status" value="1"/>
</dbReference>
<dbReference type="RefSeq" id="WP_092470906.1">
    <property type="nucleotide sequence ID" value="NZ_FOOX01000005.1"/>
</dbReference>
<protein>
    <recommendedName>
        <fullName evidence="2">DNA ligase (ATP)</fullName>
        <ecNumber evidence="2">6.5.1.1</ecNumber>
    </recommendedName>
</protein>
<dbReference type="EC" id="6.5.1.1" evidence="2"/>
<dbReference type="PROSITE" id="PS50160">
    <property type="entry name" value="DNA_LIGASE_A3"/>
    <property type="match status" value="1"/>
</dbReference>
<accession>A0A1I2SC01</accession>
<dbReference type="Gene3D" id="3.30.470.30">
    <property type="entry name" value="DNA ligase/mRNA capping enzyme"/>
    <property type="match status" value="1"/>
</dbReference>
<keyword evidence="7" id="KW-1185">Reference proteome</keyword>
<dbReference type="SUPFAM" id="SSF50249">
    <property type="entry name" value="Nucleic acid-binding proteins"/>
    <property type="match status" value="1"/>
</dbReference>
<dbReference type="InterPro" id="IPR012310">
    <property type="entry name" value="DNA_ligase_ATP-dep_cent"/>
</dbReference>
<organism evidence="6 7">
    <name type="scientific">Desulfotruncus arcticus DSM 17038</name>
    <dbReference type="NCBI Taxonomy" id="1121424"/>
    <lineage>
        <taxon>Bacteria</taxon>
        <taxon>Bacillati</taxon>
        <taxon>Bacillota</taxon>
        <taxon>Clostridia</taxon>
        <taxon>Eubacteriales</taxon>
        <taxon>Desulfallaceae</taxon>
        <taxon>Desulfotruncus</taxon>
    </lineage>
</organism>